<dbReference type="PRINTS" id="PR00081">
    <property type="entry name" value="GDHRDH"/>
</dbReference>
<dbReference type="InterPro" id="IPR050259">
    <property type="entry name" value="SDR"/>
</dbReference>
<dbReference type="EMBL" id="JAAATY010000011">
    <property type="protein sequence ID" value="NRN66623.1"/>
    <property type="molecule type" value="Genomic_DNA"/>
</dbReference>
<evidence type="ECO:0000313" key="4">
    <source>
        <dbReference type="Proteomes" id="UP000763557"/>
    </source>
</evidence>
<dbReference type="Proteomes" id="UP000763557">
    <property type="component" value="Unassembled WGS sequence"/>
</dbReference>
<accession>A0ABX2F5J7</accession>
<dbReference type="PANTHER" id="PTHR42879">
    <property type="entry name" value="3-OXOACYL-(ACYL-CARRIER-PROTEIN) REDUCTASE"/>
    <property type="match status" value="1"/>
</dbReference>
<evidence type="ECO:0000256" key="1">
    <source>
        <dbReference type="ARBA" id="ARBA00006484"/>
    </source>
</evidence>
<sequence length="251" mass="25934">MTPRNCLVTGASRGIGSVIAGRLSAAGHRVALTARGADQLAEVAAKLSGPSLCLPADVTDPAAVDNVFSTVEDAWGPVEVLVLNAGAAVAKPMAKLTDDEWYGQLELNLTAPFRAMRRAIPAMTRSNWGRIVVIASIAGKIGEPNLSAYTASKHGVIGLMRAAAAELAKTGVTVNAVCPGYVDTPMTDGWVGKIAARTGKDRAEIRTALEHKQPIRRLITADEVADVVDLCVASAAITGQAITVDGGAVQS</sequence>
<dbReference type="PANTHER" id="PTHR42879:SF2">
    <property type="entry name" value="3-OXOACYL-[ACYL-CARRIER-PROTEIN] REDUCTASE FABG"/>
    <property type="match status" value="1"/>
</dbReference>
<name>A0ABX2F5J7_9PSEU</name>
<gene>
    <name evidence="3" type="ORF">GC106_38480</name>
</gene>
<dbReference type="SUPFAM" id="SSF51735">
    <property type="entry name" value="NAD(P)-binding Rossmann-fold domains"/>
    <property type="match status" value="1"/>
</dbReference>
<organism evidence="3 4">
    <name type="scientific">Kibdelosporangium persicum</name>
    <dbReference type="NCBI Taxonomy" id="2698649"/>
    <lineage>
        <taxon>Bacteria</taxon>
        <taxon>Bacillati</taxon>
        <taxon>Actinomycetota</taxon>
        <taxon>Actinomycetes</taxon>
        <taxon>Pseudonocardiales</taxon>
        <taxon>Pseudonocardiaceae</taxon>
        <taxon>Kibdelosporangium</taxon>
    </lineage>
</organism>
<keyword evidence="4" id="KW-1185">Reference proteome</keyword>
<reference evidence="3 4" key="1">
    <citation type="submission" date="2020-01" db="EMBL/GenBank/DDBJ databases">
        <title>Kibdelosporangium persica a novel Actinomycetes from a hot desert in Iran.</title>
        <authorList>
            <person name="Safaei N."/>
            <person name="Zaburannyi N."/>
            <person name="Mueller R."/>
            <person name="Wink J."/>
        </authorList>
    </citation>
    <scope>NUCLEOTIDE SEQUENCE [LARGE SCALE GENOMIC DNA]</scope>
    <source>
        <strain evidence="3 4">4NS15</strain>
    </source>
</reference>
<dbReference type="Gene3D" id="3.40.50.720">
    <property type="entry name" value="NAD(P)-binding Rossmann-like Domain"/>
    <property type="match status" value="1"/>
</dbReference>
<comment type="similarity">
    <text evidence="1 2">Belongs to the short-chain dehydrogenases/reductases (SDR) family.</text>
</comment>
<dbReference type="Pfam" id="PF00106">
    <property type="entry name" value="adh_short"/>
    <property type="match status" value="1"/>
</dbReference>
<proteinExistence type="inferred from homology"/>
<dbReference type="RefSeq" id="WP_173133008.1">
    <property type="nucleotide sequence ID" value="NZ_CBCSGW010000016.1"/>
</dbReference>
<protein>
    <submittedName>
        <fullName evidence="3">Monensin polyketide synthase ketoacyl reductase</fullName>
    </submittedName>
</protein>
<evidence type="ECO:0000313" key="3">
    <source>
        <dbReference type="EMBL" id="NRN66623.1"/>
    </source>
</evidence>
<dbReference type="InterPro" id="IPR002347">
    <property type="entry name" value="SDR_fam"/>
</dbReference>
<dbReference type="InterPro" id="IPR020904">
    <property type="entry name" value="Sc_DH/Rdtase_CS"/>
</dbReference>
<evidence type="ECO:0000256" key="2">
    <source>
        <dbReference type="RuleBase" id="RU000363"/>
    </source>
</evidence>
<dbReference type="PROSITE" id="PS00061">
    <property type="entry name" value="ADH_SHORT"/>
    <property type="match status" value="1"/>
</dbReference>
<dbReference type="CDD" id="cd05233">
    <property type="entry name" value="SDR_c"/>
    <property type="match status" value="1"/>
</dbReference>
<dbReference type="InterPro" id="IPR036291">
    <property type="entry name" value="NAD(P)-bd_dom_sf"/>
</dbReference>
<dbReference type="PRINTS" id="PR00080">
    <property type="entry name" value="SDRFAMILY"/>
</dbReference>
<comment type="caution">
    <text evidence="3">The sequence shown here is derived from an EMBL/GenBank/DDBJ whole genome shotgun (WGS) entry which is preliminary data.</text>
</comment>